<evidence type="ECO:0000313" key="3">
    <source>
        <dbReference type="Proteomes" id="UP001596408"/>
    </source>
</evidence>
<reference evidence="2 3" key="1">
    <citation type="journal article" date="2019" name="Int. J. Syst. Evol. Microbiol.">
        <title>The Global Catalogue of Microorganisms (GCM) 10K type strain sequencing project: providing services to taxonomists for standard genome sequencing and annotation.</title>
        <authorList>
            <consortium name="The Broad Institute Genomics Platform"/>
            <consortium name="The Broad Institute Genome Sequencing Center for Infectious Disease"/>
            <person name="Wu L."/>
            <person name="Ma J."/>
        </authorList>
    </citation>
    <scope>NUCLEOTIDE SEQUENCE [LARGE SCALE GENOMIC DNA]</scope>
    <source>
        <strain evidence="2 3">YIM 94188</strain>
    </source>
</reference>
<proteinExistence type="predicted"/>
<comment type="caution">
    <text evidence="2">The sequence shown here is derived from an EMBL/GenBank/DDBJ whole genome shotgun (WGS) entry which is preliminary data.</text>
</comment>
<name>A0ABD5U2K4_9EURY</name>
<evidence type="ECO:0008006" key="4">
    <source>
        <dbReference type="Google" id="ProtNLM"/>
    </source>
</evidence>
<evidence type="ECO:0000313" key="2">
    <source>
        <dbReference type="EMBL" id="MFC6825258.1"/>
    </source>
</evidence>
<sequence length="146" mass="15997">MNSLPTARFADSTLRHMADSSPIAEAPDSQNRTYLDFDPDDAYELVTDLAATQLCPWCFHELRREFPDGYADAPGAARDYAPETTVDGRRKPGGEQLHCPECGILPSDGVPAGESRTKKQLHECFDALAAVLTKRHDADLATDVGY</sequence>
<gene>
    <name evidence="2" type="ORF">ACFQEV_09695</name>
</gene>
<organism evidence="2 3">
    <name type="scientific">Halopelagius fulvigenes</name>
    <dbReference type="NCBI Taxonomy" id="1198324"/>
    <lineage>
        <taxon>Archaea</taxon>
        <taxon>Methanobacteriati</taxon>
        <taxon>Methanobacteriota</taxon>
        <taxon>Stenosarchaea group</taxon>
        <taxon>Halobacteria</taxon>
        <taxon>Halobacteriales</taxon>
        <taxon>Haloferacaceae</taxon>
    </lineage>
</organism>
<protein>
    <recommendedName>
        <fullName evidence="4">Transposase</fullName>
    </recommendedName>
</protein>
<feature type="region of interest" description="Disordered" evidence="1">
    <location>
        <begin position="72"/>
        <end position="102"/>
    </location>
</feature>
<dbReference type="AlphaFoldDB" id="A0ABD5U2K4"/>
<evidence type="ECO:0000256" key="1">
    <source>
        <dbReference type="SAM" id="MobiDB-lite"/>
    </source>
</evidence>
<keyword evidence="3" id="KW-1185">Reference proteome</keyword>
<dbReference type="RefSeq" id="WP_379695316.1">
    <property type="nucleotide sequence ID" value="NZ_JBHSXH010000014.1"/>
</dbReference>
<dbReference type="EMBL" id="JBHSXH010000014">
    <property type="protein sequence ID" value="MFC6825258.1"/>
    <property type="molecule type" value="Genomic_DNA"/>
</dbReference>
<dbReference type="Proteomes" id="UP001596408">
    <property type="component" value="Unassembled WGS sequence"/>
</dbReference>
<accession>A0ABD5U2K4</accession>